<keyword evidence="1" id="KW-0175">Coiled coil</keyword>
<dbReference type="AlphaFoldDB" id="A2D8B7"/>
<sequence length="304" mass="35421">MDGTSTQRSKKTIRVTRKVNQNGNPPSKQQKPVTQSEIHELRLKTAQLDQQTKIMRTQLNRVRDQIASKTKAINKTVSSSSDVKGTNGFKTRAEQLEKSIQAATDTKEKLEEQIEQVKENDKGALVVELKEELKMAYCELQRIHDEIEEHKSRGANDAQKLKTANMKLTNEYLQELELKINKTRDSNRDIKDKIIAYYKKIERNNIERSLNKRNKEGIPLQYSKVEIEDNKRYRIEKFNVIAENLNDQSAKFESNVELLNNIINEQRSKIINHLSQDQAIQREIQLETARTEQNQEEEEVNIDF</sequence>
<dbReference type="RefSeq" id="XP_001584536.1">
    <property type="nucleotide sequence ID" value="XM_001584486.1"/>
</dbReference>
<feature type="compositionally biased region" description="Basic residues" evidence="2">
    <location>
        <begin position="8"/>
        <end position="17"/>
    </location>
</feature>
<reference evidence="3" key="2">
    <citation type="journal article" date="2007" name="Science">
        <title>Draft genome sequence of the sexually transmitted pathogen Trichomonas vaginalis.</title>
        <authorList>
            <person name="Carlton J.M."/>
            <person name="Hirt R.P."/>
            <person name="Silva J.C."/>
            <person name="Delcher A.L."/>
            <person name="Schatz M."/>
            <person name="Zhao Q."/>
            <person name="Wortman J.R."/>
            <person name="Bidwell S.L."/>
            <person name="Alsmark U.C.M."/>
            <person name="Besteiro S."/>
            <person name="Sicheritz-Ponten T."/>
            <person name="Noel C.J."/>
            <person name="Dacks J.B."/>
            <person name="Foster P.G."/>
            <person name="Simillion C."/>
            <person name="Van de Peer Y."/>
            <person name="Miranda-Saavedra D."/>
            <person name="Barton G.J."/>
            <person name="Westrop G.D."/>
            <person name="Mueller S."/>
            <person name="Dessi D."/>
            <person name="Fiori P.L."/>
            <person name="Ren Q."/>
            <person name="Paulsen I."/>
            <person name="Zhang H."/>
            <person name="Bastida-Corcuera F.D."/>
            <person name="Simoes-Barbosa A."/>
            <person name="Brown M.T."/>
            <person name="Hayes R.D."/>
            <person name="Mukherjee M."/>
            <person name="Okumura C.Y."/>
            <person name="Schneider R."/>
            <person name="Smith A.J."/>
            <person name="Vanacova S."/>
            <person name="Villalvazo M."/>
            <person name="Haas B.J."/>
            <person name="Pertea M."/>
            <person name="Feldblyum T.V."/>
            <person name="Utterback T.R."/>
            <person name="Shu C.L."/>
            <person name="Osoegawa K."/>
            <person name="de Jong P.J."/>
            <person name="Hrdy I."/>
            <person name="Horvathova L."/>
            <person name="Zubacova Z."/>
            <person name="Dolezal P."/>
            <person name="Malik S.B."/>
            <person name="Logsdon J.M. Jr."/>
            <person name="Henze K."/>
            <person name="Gupta A."/>
            <person name="Wang C.C."/>
            <person name="Dunne R.L."/>
            <person name="Upcroft J.A."/>
            <person name="Upcroft P."/>
            <person name="White O."/>
            <person name="Salzberg S.L."/>
            <person name="Tang P."/>
            <person name="Chiu C.-H."/>
            <person name="Lee Y.-S."/>
            <person name="Embley T.M."/>
            <person name="Coombs G.H."/>
            <person name="Mottram J.C."/>
            <person name="Tachezy J."/>
            <person name="Fraser-Liggett C.M."/>
            <person name="Johnson P.J."/>
        </authorList>
    </citation>
    <scope>NUCLEOTIDE SEQUENCE [LARGE SCALE GENOMIC DNA]</scope>
    <source>
        <strain evidence="3">G3</strain>
    </source>
</reference>
<evidence type="ECO:0000256" key="2">
    <source>
        <dbReference type="SAM" id="MobiDB-lite"/>
    </source>
</evidence>
<evidence type="ECO:0000313" key="4">
    <source>
        <dbReference type="Proteomes" id="UP000001542"/>
    </source>
</evidence>
<gene>
    <name evidence="3" type="ORF">TVAG_072130</name>
</gene>
<dbReference type="SMR" id="A2D8B7"/>
<feature type="compositionally biased region" description="Polar residues" evidence="2">
    <location>
        <begin position="18"/>
        <end position="36"/>
    </location>
</feature>
<organism evidence="3 4">
    <name type="scientific">Trichomonas vaginalis (strain ATCC PRA-98 / G3)</name>
    <dbReference type="NCBI Taxonomy" id="412133"/>
    <lineage>
        <taxon>Eukaryota</taxon>
        <taxon>Metamonada</taxon>
        <taxon>Parabasalia</taxon>
        <taxon>Trichomonadida</taxon>
        <taxon>Trichomonadidae</taxon>
        <taxon>Trichomonas</taxon>
    </lineage>
</organism>
<dbReference type="KEGG" id="tva:5469114"/>
<evidence type="ECO:0000313" key="3">
    <source>
        <dbReference type="EMBL" id="EAY23550.1"/>
    </source>
</evidence>
<protein>
    <submittedName>
        <fullName evidence="3">Uncharacterized protein</fullName>
    </submittedName>
</protein>
<dbReference type="EMBL" id="DS113178">
    <property type="protein sequence ID" value="EAY23550.1"/>
    <property type="molecule type" value="Genomic_DNA"/>
</dbReference>
<feature type="region of interest" description="Disordered" evidence="2">
    <location>
        <begin position="1"/>
        <end position="36"/>
    </location>
</feature>
<dbReference type="VEuPathDB" id="TrichDB:TVAGG3_1047350"/>
<name>A2D8B7_TRIV3</name>
<dbReference type="InParanoid" id="A2D8B7"/>
<reference evidence="3" key="1">
    <citation type="submission" date="2006-10" db="EMBL/GenBank/DDBJ databases">
        <authorList>
            <person name="Amadeo P."/>
            <person name="Zhao Q."/>
            <person name="Wortman J."/>
            <person name="Fraser-Liggett C."/>
            <person name="Carlton J."/>
        </authorList>
    </citation>
    <scope>NUCLEOTIDE SEQUENCE</scope>
    <source>
        <strain evidence="3">G3</strain>
    </source>
</reference>
<proteinExistence type="predicted"/>
<dbReference type="VEuPathDB" id="TrichDB:TVAG_072130"/>
<accession>A2D8B7</accession>
<evidence type="ECO:0000256" key="1">
    <source>
        <dbReference type="SAM" id="Coils"/>
    </source>
</evidence>
<feature type="coiled-coil region" evidence="1">
    <location>
        <begin position="93"/>
        <end position="193"/>
    </location>
</feature>
<keyword evidence="4" id="KW-1185">Reference proteome</keyword>
<dbReference type="Proteomes" id="UP000001542">
    <property type="component" value="Unassembled WGS sequence"/>
</dbReference>